<dbReference type="PIRSF" id="PIRSF011444">
    <property type="entry name" value="DUF1287"/>
    <property type="match status" value="1"/>
</dbReference>
<sequence length="210" mass="22489">MSAPSGPRPGIPVTRRAVVAGLAALCAAPAAADPGIRHASSLIVAARCQVGQTLRYDPAYTALPFPGGDVPRGKGVCTDVLIRAYRDAFGLDLQALVNADMRRAFAAYPRNWGLKGPDRNIDHRRVPNLQAFFLRQHARLPVPRDPAGWQPGDIFTSLIGGRLPHTGIVSDRGGGSRAGYVIHNIGNGTREEAALFDHPLTGRYRWALSG</sequence>
<organism evidence="2 3">
    <name type="scientific">Sphingomonas xinjiangensis</name>
    <dbReference type="NCBI Taxonomy" id="643568"/>
    <lineage>
        <taxon>Bacteria</taxon>
        <taxon>Pseudomonadati</taxon>
        <taxon>Pseudomonadota</taxon>
        <taxon>Alphaproteobacteria</taxon>
        <taxon>Sphingomonadales</taxon>
        <taxon>Sphingomonadaceae</taxon>
        <taxon>Sphingomonas</taxon>
    </lineage>
</organism>
<dbReference type="InterPro" id="IPR009706">
    <property type="entry name" value="DUF1287"/>
</dbReference>
<evidence type="ECO:0000313" key="3">
    <source>
        <dbReference type="Proteomes" id="UP000527143"/>
    </source>
</evidence>
<dbReference type="EMBL" id="JACIJF010000004">
    <property type="protein sequence ID" value="MBB5710597.1"/>
    <property type="molecule type" value="Genomic_DNA"/>
</dbReference>
<keyword evidence="1" id="KW-0732">Signal</keyword>
<accession>A0A840YB81</accession>
<reference evidence="2 3" key="1">
    <citation type="submission" date="2020-08" db="EMBL/GenBank/DDBJ databases">
        <title>Genomic Encyclopedia of Type Strains, Phase IV (KMG-IV): sequencing the most valuable type-strain genomes for metagenomic binning, comparative biology and taxonomic classification.</title>
        <authorList>
            <person name="Goeker M."/>
        </authorList>
    </citation>
    <scope>NUCLEOTIDE SEQUENCE [LARGE SCALE GENOMIC DNA]</scope>
    <source>
        <strain evidence="2 3">DSM 26736</strain>
    </source>
</reference>
<gene>
    <name evidence="2" type="ORF">FHT02_001828</name>
</gene>
<dbReference type="RefSeq" id="WP_184086645.1">
    <property type="nucleotide sequence ID" value="NZ_JACIJF010000004.1"/>
</dbReference>
<keyword evidence="3" id="KW-1185">Reference proteome</keyword>
<dbReference type="InterPro" id="IPR006311">
    <property type="entry name" value="TAT_signal"/>
</dbReference>
<dbReference type="Proteomes" id="UP000527143">
    <property type="component" value="Unassembled WGS sequence"/>
</dbReference>
<evidence type="ECO:0000256" key="1">
    <source>
        <dbReference type="SAM" id="SignalP"/>
    </source>
</evidence>
<evidence type="ECO:0008006" key="4">
    <source>
        <dbReference type="Google" id="ProtNLM"/>
    </source>
</evidence>
<name>A0A840YB81_9SPHN</name>
<feature type="signal peptide" evidence="1">
    <location>
        <begin position="1"/>
        <end position="32"/>
    </location>
</feature>
<dbReference type="Pfam" id="PF06940">
    <property type="entry name" value="DUF1287"/>
    <property type="match status" value="1"/>
</dbReference>
<dbReference type="PROSITE" id="PS51318">
    <property type="entry name" value="TAT"/>
    <property type="match status" value="1"/>
</dbReference>
<protein>
    <recommendedName>
        <fullName evidence="4">DUF1287 domain-containing protein</fullName>
    </recommendedName>
</protein>
<feature type="chain" id="PRO_5032847467" description="DUF1287 domain-containing protein" evidence="1">
    <location>
        <begin position="33"/>
        <end position="210"/>
    </location>
</feature>
<dbReference type="AlphaFoldDB" id="A0A840YB81"/>
<comment type="caution">
    <text evidence="2">The sequence shown here is derived from an EMBL/GenBank/DDBJ whole genome shotgun (WGS) entry which is preliminary data.</text>
</comment>
<evidence type="ECO:0000313" key="2">
    <source>
        <dbReference type="EMBL" id="MBB5710597.1"/>
    </source>
</evidence>
<proteinExistence type="predicted"/>